<organism evidence="6 7">
    <name type="scientific">Mesonia sediminis</name>
    <dbReference type="NCBI Taxonomy" id="1703946"/>
    <lineage>
        <taxon>Bacteria</taxon>
        <taxon>Pseudomonadati</taxon>
        <taxon>Bacteroidota</taxon>
        <taxon>Flavobacteriia</taxon>
        <taxon>Flavobacteriales</taxon>
        <taxon>Flavobacteriaceae</taxon>
        <taxon>Mesonia</taxon>
    </lineage>
</organism>
<evidence type="ECO:0000256" key="2">
    <source>
        <dbReference type="ARBA" id="ARBA00022692"/>
    </source>
</evidence>
<protein>
    <submittedName>
        <fullName evidence="6">Translocation/assembly module TamB domain-containing protein</fullName>
    </submittedName>
</protein>
<keyword evidence="3" id="KW-1133">Transmembrane helix</keyword>
<evidence type="ECO:0000256" key="4">
    <source>
        <dbReference type="ARBA" id="ARBA00023136"/>
    </source>
</evidence>
<name>A0ABW5SC35_9FLAO</name>
<evidence type="ECO:0000256" key="1">
    <source>
        <dbReference type="ARBA" id="ARBA00004167"/>
    </source>
</evidence>
<proteinExistence type="predicted"/>
<sequence length="1459" mass="164039">MFFSIASVQTKTAQYLTDFLQEKYNAKIQVAKLRLSYDGRVVLNQVFIEDHHQDTLIVAKELSTSLLNIQGLVSGNDLDFENTHASQLKLYLKRYKNEEEDNFSVFIQKFDSGKKTSEDFSLTIDEINLTDSYFSYTDYNLQQEPVIALEKLNVQASNLLIDNSDVYVQIASLRGTESNGIKVDFLQTDFAYTQQQMRLDNLVLNTDKTSIEAPRIYLNYEQVEDLSDFENKVNIDAQFEKSVVHTQDLNKLYNEFSKGNELKFSGNVSGVLNNLHLNNWKMSGMNRTDLSGDLTLKNILSGDANSIRVMGNYDYLNTNYYDVVNLLPNLLKDRIPKRLQKLGQVKLVGYLEAGPQQVVTDATLNSQLGGGQFALRINELENINNASYQGNLVFTDFNLGALLNNKQLGKVSIEVDVDGSGFSANQLNSKVKGNISSFYFNGYRYKNIQLSGTLKNPYFNGKLISNDPNLKLNFEGLIDASSSTNIIDFDAQIAYADLSALNFVQDTTAIFSGNLNLDLKGKNINDAEGIILFSDVRYQNNQNKYAFNQLQLQAATNEKERIIKITSPDVVNGEVRGNFLIEEIPNLFRNAIGSIYTNYKPVRVTPNQEVSFEFDIFNKIVEVVVPGIQISANTFIRGNLTSEESAFKLSFKSPQINIEKNKFYRIDLQVDNDNPLFNTYLKVDSIQTGFYTARDFNLINVTLKDTLFFKTAFTGGNKNDDEFDFSLYHTINQENKSVVGFRKSDFQFKRAKWFLNKNNLKDKKLVFDHDFKGFSLDTLSITHLNEEIRISGELTDSTYKNFELKFKDVDLQKVTPDIDSLQMKGIVNGNLNFLQKKGVYYPKSKIKIENVALNDVNYGNLNLDISGNESLTDYSILAELKTKEKMYLKANGGINVSQQNAYIDLLVDVNDFDLEAFSPIGGEVLTDFRGTATGDAHIFGDYANPDINGSLTLSEAGLKIPYLNVDLDFQPQAEVNLRKQQFIFNDIRLTDTKYDTQGVLNGSISHRNFQDWELDLQLTAPNRLLVLDTKQTEESLYFGTGFISGNASIAGPVEELFIDVNAKTEEGTIFKIPLSDSESIGDHSFIYFLTPEQKKAKEEGTPVNIKPVKGLEMAFELDVTKDAEVEVVVDQESGSTLRGSGAGTLLIEINTNGKFNMWGDFVAYEGIYNFKYAGLIQKEFEVVPGGNITWDGSPTRANLNVKALYKTSANPAILLENPTINRSIPVEVYINLNGELTSTDLSFEIDYPNLSSVVKSELEYRISDRQNTEIQALSLISQGSFFAQGGSGQNAPGNLLIERASGLFDDIFTDEDGKFKVGIDYVQGGRTPDQETADRFGVTLSTQISERVLINGRVGVPIGGVTESVVVGDVEIDFLLNEDGSLRAKLFNRENDIQYIGEELGYTQGVGLSYSVDFDTFKELIRKILNKELEQTETKKLRKRKNKQENKIELPSYIEFPGR</sequence>
<reference evidence="7" key="1">
    <citation type="journal article" date="2019" name="Int. J. Syst. Evol. Microbiol.">
        <title>The Global Catalogue of Microorganisms (GCM) 10K type strain sequencing project: providing services to taxonomists for standard genome sequencing and annotation.</title>
        <authorList>
            <consortium name="The Broad Institute Genomics Platform"/>
            <consortium name="The Broad Institute Genome Sequencing Center for Infectious Disease"/>
            <person name="Wu L."/>
            <person name="Ma J."/>
        </authorList>
    </citation>
    <scope>NUCLEOTIDE SEQUENCE [LARGE SCALE GENOMIC DNA]</scope>
    <source>
        <strain evidence="7">KCTC 42255</strain>
    </source>
</reference>
<dbReference type="Proteomes" id="UP001597357">
    <property type="component" value="Unassembled WGS sequence"/>
</dbReference>
<evidence type="ECO:0000256" key="3">
    <source>
        <dbReference type="ARBA" id="ARBA00022989"/>
    </source>
</evidence>
<keyword evidence="4" id="KW-0472">Membrane</keyword>
<keyword evidence="7" id="KW-1185">Reference proteome</keyword>
<evidence type="ECO:0000313" key="6">
    <source>
        <dbReference type="EMBL" id="MFD2697164.1"/>
    </source>
</evidence>
<comment type="subcellular location">
    <subcellularLocation>
        <location evidence="1">Membrane</location>
        <topology evidence="1">Single-pass membrane protein</topology>
    </subcellularLocation>
</comment>
<dbReference type="EMBL" id="JBHULZ010000023">
    <property type="protein sequence ID" value="MFD2697164.1"/>
    <property type="molecule type" value="Genomic_DNA"/>
</dbReference>
<comment type="caution">
    <text evidence="6">The sequence shown here is derived from an EMBL/GenBank/DDBJ whole genome shotgun (WGS) entry which is preliminary data.</text>
</comment>
<keyword evidence="2" id="KW-0812">Transmembrane</keyword>
<dbReference type="RefSeq" id="WP_379044512.1">
    <property type="nucleotide sequence ID" value="NZ_JBHULZ010000023.1"/>
</dbReference>
<gene>
    <name evidence="6" type="ORF">ACFSQ0_04095</name>
</gene>
<dbReference type="Pfam" id="PF04357">
    <property type="entry name" value="TamB"/>
    <property type="match status" value="1"/>
</dbReference>
<dbReference type="InterPro" id="IPR007452">
    <property type="entry name" value="TamB_C"/>
</dbReference>
<accession>A0ABW5SC35</accession>
<evidence type="ECO:0000313" key="7">
    <source>
        <dbReference type="Proteomes" id="UP001597357"/>
    </source>
</evidence>
<evidence type="ECO:0000259" key="5">
    <source>
        <dbReference type="Pfam" id="PF04357"/>
    </source>
</evidence>
<feature type="domain" description="Translocation and assembly module TamB C-terminal" evidence="5">
    <location>
        <begin position="989"/>
        <end position="1414"/>
    </location>
</feature>